<dbReference type="AlphaFoldDB" id="A0A9W9K0N1"/>
<reference evidence="2" key="1">
    <citation type="submission" date="2022-11" db="EMBL/GenBank/DDBJ databases">
        <authorList>
            <person name="Petersen C."/>
        </authorList>
    </citation>
    <scope>NUCLEOTIDE SEQUENCE</scope>
    <source>
        <strain evidence="2">IBT 30069</strain>
    </source>
</reference>
<keyword evidence="3" id="KW-1185">Reference proteome</keyword>
<name>A0A9W9K0N1_9EURO</name>
<gene>
    <name evidence="2" type="ORF">N7456_012339</name>
</gene>
<sequence>MLIDTPQYTAILTLLALVPATLAGPAAAAAAGPLEARAIDNIFEKRACAATKCVCNGVQGQFCGDQLVNSACLDSHVYECQKGTGKACDYGVRDSCKKCGSLNC</sequence>
<dbReference type="Proteomes" id="UP001149165">
    <property type="component" value="Unassembled WGS sequence"/>
</dbReference>
<feature type="chain" id="PRO_5040749473" evidence="1">
    <location>
        <begin position="24"/>
        <end position="104"/>
    </location>
</feature>
<evidence type="ECO:0000256" key="1">
    <source>
        <dbReference type="SAM" id="SignalP"/>
    </source>
</evidence>
<organism evidence="2 3">
    <name type="scientific">Penicillium angulare</name>
    <dbReference type="NCBI Taxonomy" id="116970"/>
    <lineage>
        <taxon>Eukaryota</taxon>
        <taxon>Fungi</taxon>
        <taxon>Dikarya</taxon>
        <taxon>Ascomycota</taxon>
        <taxon>Pezizomycotina</taxon>
        <taxon>Eurotiomycetes</taxon>
        <taxon>Eurotiomycetidae</taxon>
        <taxon>Eurotiales</taxon>
        <taxon>Aspergillaceae</taxon>
        <taxon>Penicillium</taxon>
    </lineage>
</organism>
<dbReference type="OrthoDB" id="2443686at2759"/>
<reference evidence="2" key="2">
    <citation type="journal article" date="2023" name="IMA Fungus">
        <title>Comparative genomic study of the Penicillium genus elucidates a diverse pangenome and 15 lateral gene transfer events.</title>
        <authorList>
            <person name="Petersen C."/>
            <person name="Sorensen T."/>
            <person name="Nielsen M.R."/>
            <person name="Sondergaard T.E."/>
            <person name="Sorensen J.L."/>
            <person name="Fitzpatrick D.A."/>
            <person name="Frisvad J.C."/>
            <person name="Nielsen K.L."/>
        </authorList>
    </citation>
    <scope>NUCLEOTIDE SEQUENCE</scope>
    <source>
        <strain evidence="2">IBT 30069</strain>
    </source>
</reference>
<dbReference type="EMBL" id="JAPQKH010000007">
    <property type="protein sequence ID" value="KAJ5088723.1"/>
    <property type="molecule type" value="Genomic_DNA"/>
</dbReference>
<comment type="caution">
    <text evidence="2">The sequence shown here is derived from an EMBL/GenBank/DDBJ whole genome shotgun (WGS) entry which is preliminary data.</text>
</comment>
<proteinExistence type="predicted"/>
<evidence type="ECO:0000313" key="2">
    <source>
        <dbReference type="EMBL" id="KAJ5088723.1"/>
    </source>
</evidence>
<protein>
    <submittedName>
        <fullName evidence="2">Uncharacterized protein</fullName>
    </submittedName>
</protein>
<accession>A0A9W9K0N1</accession>
<feature type="signal peptide" evidence="1">
    <location>
        <begin position="1"/>
        <end position="23"/>
    </location>
</feature>
<keyword evidence="1" id="KW-0732">Signal</keyword>
<evidence type="ECO:0000313" key="3">
    <source>
        <dbReference type="Proteomes" id="UP001149165"/>
    </source>
</evidence>